<reference evidence="5 6" key="1">
    <citation type="submission" date="2017-12" db="EMBL/GenBank/DDBJ databases">
        <authorList>
            <person name="Paulsen S."/>
            <person name="Gram L.K."/>
        </authorList>
    </citation>
    <scope>NUCLEOTIDE SEQUENCE [LARGE SCALE GENOMIC DNA]</scope>
    <source>
        <strain evidence="5 6">S2897</strain>
    </source>
</reference>
<reference evidence="6" key="2">
    <citation type="submission" date="2019-06" db="EMBL/GenBank/DDBJ databases">
        <title>Co-occurence of chitin degradation, pigmentation and bioactivity in marine Pseudoalteromonas.</title>
        <authorList>
            <person name="Sonnenschein E.C."/>
            <person name="Bech P.K."/>
        </authorList>
    </citation>
    <scope>NUCLEOTIDE SEQUENCE [LARGE SCALE GENOMIC DNA]</scope>
    <source>
        <strain evidence="6">S2897</strain>
    </source>
</reference>
<keyword evidence="1" id="KW-0547">Nucleotide-binding</keyword>
<dbReference type="Pfam" id="PF00488">
    <property type="entry name" value="MutS_V"/>
    <property type="match status" value="1"/>
</dbReference>
<evidence type="ECO:0000256" key="1">
    <source>
        <dbReference type="ARBA" id="ARBA00022741"/>
    </source>
</evidence>
<dbReference type="GO" id="GO:0005829">
    <property type="term" value="C:cytosol"/>
    <property type="evidence" value="ECO:0007669"/>
    <property type="project" value="TreeGrafter"/>
</dbReference>
<dbReference type="SUPFAM" id="SSF52540">
    <property type="entry name" value="P-loop containing nucleoside triphosphate hydrolases"/>
    <property type="match status" value="1"/>
</dbReference>
<proteinExistence type="predicted"/>
<dbReference type="PANTHER" id="PTHR11361">
    <property type="entry name" value="DNA MISMATCH REPAIR PROTEIN MUTS FAMILY MEMBER"/>
    <property type="match status" value="1"/>
</dbReference>
<gene>
    <name evidence="5" type="ORF">CWC05_20590</name>
</gene>
<dbReference type="GO" id="GO:0005524">
    <property type="term" value="F:ATP binding"/>
    <property type="evidence" value="ECO:0007669"/>
    <property type="project" value="UniProtKB-KW"/>
</dbReference>
<dbReference type="SMART" id="SM00534">
    <property type="entry name" value="MUTSac"/>
    <property type="match status" value="1"/>
</dbReference>
<evidence type="ECO:0000313" key="5">
    <source>
        <dbReference type="EMBL" id="TMP77207.1"/>
    </source>
</evidence>
<name>A0A5S3YMV5_9GAMM</name>
<dbReference type="GO" id="GO:0006298">
    <property type="term" value="P:mismatch repair"/>
    <property type="evidence" value="ECO:0007669"/>
    <property type="project" value="InterPro"/>
</dbReference>
<dbReference type="InterPro" id="IPR027417">
    <property type="entry name" value="P-loop_NTPase"/>
</dbReference>
<dbReference type="EMBL" id="PNCG01000381">
    <property type="protein sequence ID" value="TMP77207.1"/>
    <property type="molecule type" value="Genomic_DNA"/>
</dbReference>
<comment type="caution">
    <text evidence="5">The sequence shown here is derived from an EMBL/GenBank/DDBJ whole genome shotgun (WGS) entry which is preliminary data.</text>
</comment>
<dbReference type="Proteomes" id="UP000305874">
    <property type="component" value="Unassembled WGS sequence"/>
</dbReference>
<dbReference type="InterPro" id="IPR045076">
    <property type="entry name" value="MutS"/>
</dbReference>
<accession>A0A5S3YMV5</accession>
<dbReference type="Gene3D" id="3.40.50.300">
    <property type="entry name" value="P-loop containing nucleotide triphosphate hydrolases"/>
    <property type="match status" value="1"/>
</dbReference>
<sequence length="121" mass="13130">MAAALADLDVLNTFAERAQTLDYCRPHLTESDEICIEAGRHPVVEQVSKDPFIANPVHLSPQRKMLVITGPNMGGKSTYMRQTALIVLMAHIGSYVPASHATLGQVDRIFTRIGASVDLAS</sequence>
<protein>
    <submittedName>
        <fullName evidence="5">DNA mismatch repair protein MutS</fullName>
    </submittedName>
</protein>
<evidence type="ECO:0000256" key="3">
    <source>
        <dbReference type="ARBA" id="ARBA00023125"/>
    </source>
</evidence>
<dbReference type="GO" id="GO:0030983">
    <property type="term" value="F:mismatched DNA binding"/>
    <property type="evidence" value="ECO:0007669"/>
    <property type="project" value="InterPro"/>
</dbReference>
<dbReference type="GO" id="GO:0140664">
    <property type="term" value="F:ATP-dependent DNA damage sensor activity"/>
    <property type="evidence" value="ECO:0007669"/>
    <property type="project" value="InterPro"/>
</dbReference>
<dbReference type="RefSeq" id="WP_430283017.1">
    <property type="nucleotide sequence ID" value="NZ_PNCG01000381.1"/>
</dbReference>
<feature type="domain" description="DNA mismatch repair proteins mutS family" evidence="4">
    <location>
        <begin position="63"/>
        <end position="121"/>
    </location>
</feature>
<feature type="non-terminal residue" evidence="5">
    <location>
        <position position="121"/>
    </location>
</feature>
<keyword evidence="2" id="KW-0067">ATP-binding</keyword>
<organism evidence="5 6">
    <name type="scientific">Pseudoalteromonas ruthenica</name>
    <dbReference type="NCBI Taxonomy" id="151081"/>
    <lineage>
        <taxon>Bacteria</taxon>
        <taxon>Pseudomonadati</taxon>
        <taxon>Pseudomonadota</taxon>
        <taxon>Gammaproteobacteria</taxon>
        <taxon>Alteromonadales</taxon>
        <taxon>Pseudoalteromonadaceae</taxon>
        <taxon>Pseudoalteromonas</taxon>
    </lineage>
</organism>
<evidence type="ECO:0000259" key="4">
    <source>
        <dbReference type="SMART" id="SM00534"/>
    </source>
</evidence>
<dbReference type="AlphaFoldDB" id="A0A5S3YMV5"/>
<dbReference type="PANTHER" id="PTHR11361:SF34">
    <property type="entry name" value="DNA MISMATCH REPAIR PROTEIN MSH1, MITOCHONDRIAL"/>
    <property type="match status" value="1"/>
</dbReference>
<evidence type="ECO:0000313" key="6">
    <source>
        <dbReference type="Proteomes" id="UP000305874"/>
    </source>
</evidence>
<feature type="non-terminal residue" evidence="5">
    <location>
        <position position="1"/>
    </location>
</feature>
<evidence type="ECO:0000256" key="2">
    <source>
        <dbReference type="ARBA" id="ARBA00022840"/>
    </source>
</evidence>
<keyword evidence="3" id="KW-0238">DNA-binding</keyword>
<dbReference type="InterPro" id="IPR000432">
    <property type="entry name" value="DNA_mismatch_repair_MutS_C"/>
</dbReference>